<dbReference type="RefSeq" id="WP_079428411.1">
    <property type="nucleotide sequence ID" value="NZ_MZGV01000099.1"/>
</dbReference>
<evidence type="ECO:0000313" key="5">
    <source>
        <dbReference type="EMBL" id="OPJ56167.1"/>
    </source>
</evidence>
<dbReference type="GO" id="GO:0043565">
    <property type="term" value="F:sequence-specific DNA binding"/>
    <property type="evidence" value="ECO:0007669"/>
    <property type="project" value="InterPro"/>
</dbReference>
<dbReference type="Gene3D" id="1.10.10.60">
    <property type="entry name" value="Homeodomain-like"/>
    <property type="match status" value="2"/>
</dbReference>
<sequence>MPKSNNLQRALDYIESNIFEDISLYDISREAGFSVPHFYRLFKKLTGDTVGKYILRRRIAFAAKALVESNKPISHIAFEYGFESHDVFTRAFTRIYGVSPNKYRHSSVQPPPLKRLDIINSNSDINEHQMSFSILTMNSFSVIGMECNAKQWDSDGAIGRLWGAFLSRVDEIKRPSIPMVMYGICENETCHNGQFRYMAAIGVDCAAEVPLGMSKRIIRAQSFFQASVPNFINTPDAYTSTVDYAKSLEYEIDDYDDLEVYEDTFQDPDIYTFKLLIPIK</sequence>
<keyword evidence="2" id="KW-0238">DNA-binding</keyword>
<evidence type="ECO:0000313" key="6">
    <source>
        <dbReference type="Proteomes" id="UP000190080"/>
    </source>
</evidence>
<dbReference type="InterPro" id="IPR050959">
    <property type="entry name" value="MarA-like"/>
</dbReference>
<dbReference type="InterPro" id="IPR011256">
    <property type="entry name" value="Reg_factor_effector_dom_sf"/>
</dbReference>
<feature type="domain" description="HTH araC/xylS-type" evidence="4">
    <location>
        <begin position="8"/>
        <end position="106"/>
    </location>
</feature>
<dbReference type="AlphaFoldDB" id="A0A1V4I9H1"/>
<dbReference type="Proteomes" id="UP000190080">
    <property type="component" value="Unassembled WGS sequence"/>
</dbReference>
<dbReference type="Pfam" id="PF14526">
    <property type="entry name" value="Cass2"/>
    <property type="match status" value="1"/>
</dbReference>
<keyword evidence="6" id="KW-1185">Reference proteome</keyword>
<dbReference type="Gene3D" id="3.20.80.10">
    <property type="entry name" value="Regulatory factor, effector binding domain"/>
    <property type="match status" value="1"/>
</dbReference>
<evidence type="ECO:0000256" key="1">
    <source>
        <dbReference type="ARBA" id="ARBA00023015"/>
    </source>
</evidence>
<dbReference type="PANTHER" id="PTHR47504:SF5">
    <property type="entry name" value="RIGHT ORIGIN-BINDING PROTEIN"/>
    <property type="match status" value="1"/>
</dbReference>
<dbReference type="PANTHER" id="PTHR47504">
    <property type="entry name" value="RIGHT ORIGIN-BINDING PROTEIN"/>
    <property type="match status" value="1"/>
</dbReference>
<evidence type="ECO:0000256" key="3">
    <source>
        <dbReference type="ARBA" id="ARBA00023163"/>
    </source>
</evidence>
<dbReference type="STRING" id="1450648.CLORY_43160"/>
<keyword evidence="1" id="KW-0805">Transcription regulation</keyword>
<comment type="caution">
    <text evidence="5">The sequence shown here is derived from an EMBL/GenBank/DDBJ whole genome shotgun (WGS) entry which is preliminary data.</text>
</comment>
<evidence type="ECO:0000256" key="2">
    <source>
        <dbReference type="ARBA" id="ARBA00023125"/>
    </source>
</evidence>
<dbReference type="GO" id="GO:0003700">
    <property type="term" value="F:DNA-binding transcription factor activity"/>
    <property type="evidence" value="ECO:0007669"/>
    <property type="project" value="InterPro"/>
</dbReference>
<dbReference type="OrthoDB" id="45544at2"/>
<dbReference type="PROSITE" id="PS01124">
    <property type="entry name" value="HTH_ARAC_FAMILY_2"/>
    <property type="match status" value="1"/>
</dbReference>
<dbReference type="SUPFAM" id="SSF55136">
    <property type="entry name" value="Probable bacterial effector-binding domain"/>
    <property type="match status" value="1"/>
</dbReference>
<accession>A0A1V4I9H1</accession>
<dbReference type="EMBL" id="MZGV01000099">
    <property type="protein sequence ID" value="OPJ56167.1"/>
    <property type="molecule type" value="Genomic_DNA"/>
</dbReference>
<dbReference type="InterPro" id="IPR020449">
    <property type="entry name" value="Tscrpt_reg_AraC-type_HTH"/>
</dbReference>
<dbReference type="InterPro" id="IPR010499">
    <property type="entry name" value="AraC_E-bd"/>
</dbReference>
<dbReference type="InterPro" id="IPR029441">
    <property type="entry name" value="Cass2"/>
</dbReference>
<name>A0A1V4I9H1_9CLOT</name>
<reference evidence="5 6" key="1">
    <citation type="submission" date="2017-03" db="EMBL/GenBank/DDBJ databases">
        <title>Genome sequence of Clostridium oryzae DSM 28571.</title>
        <authorList>
            <person name="Poehlein A."/>
            <person name="Daniel R."/>
        </authorList>
    </citation>
    <scope>NUCLEOTIDE SEQUENCE [LARGE SCALE GENOMIC DNA]</scope>
    <source>
        <strain evidence="5 6">DSM 28571</strain>
    </source>
</reference>
<dbReference type="InterPro" id="IPR018060">
    <property type="entry name" value="HTH_AraC"/>
</dbReference>
<evidence type="ECO:0000259" key="4">
    <source>
        <dbReference type="PROSITE" id="PS01124"/>
    </source>
</evidence>
<protein>
    <submittedName>
        <fullName evidence="5">Multiple antibiotic resistance protein MarA</fullName>
    </submittedName>
</protein>
<organism evidence="5 6">
    <name type="scientific">Clostridium oryzae</name>
    <dbReference type="NCBI Taxonomy" id="1450648"/>
    <lineage>
        <taxon>Bacteria</taxon>
        <taxon>Bacillati</taxon>
        <taxon>Bacillota</taxon>
        <taxon>Clostridia</taxon>
        <taxon>Eubacteriales</taxon>
        <taxon>Clostridiaceae</taxon>
        <taxon>Clostridium</taxon>
    </lineage>
</organism>
<gene>
    <name evidence="5" type="primary">marA_3</name>
    <name evidence="5" type="ORF">CLORY_43160</name>
</gene>
<dbReference type="SMART" id="SM00871">
    <property type="entry name" value="AraC_E_bind"/>
    <property type="match status" value="1"/>
</dbReference>
<proteinExistence type="predicted"/>
<keyword evidence="3" id="KW-0804">Transcription</keyword>
<dbReference type="InterPro" id="IPR009057">
    <property type="entry name" value="Homeodomain-like_sf"/>
</dbReference>
<dbReference type="Pfam" id="PF12833">
    <property type="entry name" value="HTH_18"/>
    <property type="match status" value="1"/>
</dbReference>
<dbReference type="PRINTS" id="PR00032">
    <property type="entry name" value="HTHARAC"/>
</dbReference>
<dbReference type="SMART" id="SM00342">
    <property type="entry name" value="HTH_ARAC"/>
    <property type="match status" value="1"/>
</dbReference>
<dbReference type="SUPFAM" id="SSF46689">
    <property type="entry name" value="Homeodomain-like"/>
    <property type="match status" value="2"/>
</dbReference>